<proteinExistence type="predicted"/>
<dbReference type="Proteomes" id="UP000887540">
    <property type="component" value="Unplaced"/>
</dbReference>
<dbReference type="Gene3D" id="2.160.20.10">
    <property type="entry name" value="Single-stranded right-handed beta-helix, Pectin lyase-like"/>
    <property type="match status" value="1"/>
</dbReference>
<dbReference type="WBParaSite" id="ACRNAN_scaffold523.g21572.t1">
    <property type="protein sequence ID" value="ACRNAN_scaffold523.g21572.t1"/>
    <property type="gene ID" value="ACRNAN_scaffold523.g21572"/>
</dbReference>
<dbReference type="SUPFAM" id="SSF51126">
    <property type="entry name" value="Pectin lyase-like"/>
    <property type="match status" value="1"/>
</dbReference>
<dbReference type="AlphaFoldDB" id="A0A914E238"/>
<sequence length="124" mass="13680">MQATLHSQVVESLMAKVVHDSPAWMLYLSWVTTAHIYNVNLTTPPLPIAHNTDGMDIDCSVDVLIENCHYQGSDDAVTMAAGANGLGRKYGRTTENILEVKHRLAYAMLLMKTSLLMEPVPLLV</sequence>
<protein>
    <submittedName>
        <fullName evidence="2">Uncharacterized protein</fullName>
    </submittedName>
</protein>
<evidence type="ECO:0000313" key="1">
    <source>
        <dbReference type="Proteomes" id="UP000887540"/>
    </source>
</evidence>
<dbReference type="InterPro" id="IPR011050">
    <property type="entry name" value="Pectin_lyase_fold/virulence"/>
</dbReference>
<evidence type="ECO:0000313" key="2">
    <source>
        <dbReference type="WBParaSite" id="ACRNAN_scaffold523.g21572.t1"/>
    </source>
</evidence>
<dbReference type="InterPro" id="IPR012334">
    <property type="entry name" value="Pectin_lyas_fold"/>
</dbReference>
<keyword evidence="1" id="KW-1185">Reference proteome</keyword>
<name>A0A914E238_9BILA</name>
<accession>A0A914E238</accession>
<reference evidence="2" key="1">
    <citation type="submission" date="2022-11" db="UniProtKB">
        <authorList>
            <consortium name="WormBaseParasite"/>
        </authorList>
    </citation>
    <scope>IDENTIFICATION</scope>
</reference>
<organism evidence="1 2">
    <name type="scientific">Acrobeloides nanus</name>
    <dbReference type="NCBI Taxonomy" id="290746"/>
    <lineage>
        <taxon>Eukaryota</taxon>
        <taxon>Metazoa</taxon>
        <taxon>Ecdysozoa</taxon>
        <taxon>Nematoda</taxon>
        <taxon>Chromadorea</taxon>
        <taxon>Rhabditida</taxon>
        <taxon>Tylenchina</taxon>
        <taxon>Cephalobomorpha</taxon>
        <taxon>Cephaloboidea</taxon>
        <taxon>Cephalobidae</taxon>
        <taxon>Acrobeloides</taxon>
    </lineage>
</organism>